<dbReference type="SUPFAM" id="SSF47090">
    <property type="entry name" value="PGBD-like"/>
    <property type="match status" value="1"/>
</dbReference>
<dbReference type="GO" id="GO:0016787">
    <property type="term" value="F:hydrolase activity"/>
    <property type="evidence" value="ECO:0007669"/>
    <property type="project" value="InterPro"/>
</dbReference>
<feature type="domain" description="Peptidoglycan binding-like" evidence="2">
    <location>
        <begin position="55"/>
        <end position="107"/>
    </location>
</feature>
<dbReference type="InterPro" id="IPR036366">
    <property type="entry name" value="PGBDSf"/>
</dbReference>
<proteinExistence type="predicted"/>
<comment type="caution">
    <text evidence="4">The sequence shown here is derived from an EMBL/GenBank/DDBJ whole genome shotgun (WGS) entry which is preliminary data.</text>
</comment>
<gene>
    <name evidence="4" type="ORF">BSOLF_1159</name>
</gene>
<evidence type="ECO:0000313" key="4">
    <source>
        <dbReference type="EMBL" id="PTQ57615.1"/>
    </source>
</evidence>
<dbReference type="Gene3D" id="6.20.240.60">
    <property type="match status" value="1"/>
</dbReference>
<dbReference type="InterPro" id="IPR042047">
    <property type="entry name" value="SleB_dom1"/>
</dbReference>
<feature type="domain" description="Cell wall hydrolase SleB" evidence="3">
    <location>
        <begin position="130"/>
        <end position="228"/>
    </location>
</feature>
<keyword evidence="1" id="KW-1133">Transmembrane helix</keyword>
<organism evidence="4 5">
    <name type="scientific">Candidatus Carbonibacillus altaicus</name>
    <dbReference type="NCBI Taxonomy" id="2163959"/>
    <lineage>
        <taxon>Bacteria</taxon>
        <taxon>Bacillati</taxon>
        <taxon>Bacillota</taxon>
        <taxon>Bacilli</taxon>
        <taxon>Bacillales</taxon>
        <taxon>Candidatus Carbonibacillus</taxon>
    </lineage>
</organism>
<accession>A0A2R6Y4P1</accession>
<keyword evidence="1" id="KW-0812">Transmembrane</keyword>
<keyword evidence="1" id="KW-0472">Membrane</keyword>
<name>A0A2R6Y4P1_9BACL</name>
<reference evidence="5" key="1">
    <citation type="journal article" date="2018" name="Sci. Rep.">
        <title>Lignite coal burning seam in the remote Altai Mountains harbors a hydrogen-driven thermophilic microbial community.</title>
        <authorList>
            <person name="Kadnikov V.V."/>
            <person name="Mardanov A.V."/>
            <person name="Ivasenko D.A."/>
            <person name="Antsiferov D.V."/>
            <person name="Beletsky A.V."/>
            <person name="Karnachuk O.V."/>
            <person name="Ravin N.V."/>
        </authorList>
    </citation>
    <scope>NUCLEOTIDE SEQUENCE [LARGE SCALE GENOMIC DNA]</scope>
</reference>
<evidence type="ECO:0000259" key="3">
    <source>
        <dbReference type="Pfam" id="PF07486"/>
    </source>
</evidence>
<dbReference type="Gene3D" id="1.10.10.2520">
    <property type="entry name" value="Cell wall hydrolase SleB, domain 1"/>
    <property type="match status" value="1"/>
</dbReference>
<dbReference type="Pfam" id="PF01471">
    <property type="entry name" value="PG_binding_1"/>
    <property type="match status" value="1"/>
</dbReference>
<dbReference type="InterPro" id="IPR011105">
    <property type="entry name" value="Cell_wall_hydrolase_SleB"/>
</dbReference>
<dbReference type="Proteomes" id="UP000244338">
    <property type="component" value="Unassembled WGS sequence"/>
</dbReference>
<evidence type="ECO:0000259" key="2">
    <source>
        <dbReference type="Pfam" id="PF01471"/>
    </source>
</evidence>
<dbReference type="InterPro" id="IPR002477">
    <property type="entry name" value="Peptidoglycan-bd-like"/>
</dbReference>
<evidence type="ECO:0000256" key="1">
    <source>
        <dbReference type="SAM" id="Phobius"/>
    </source>
</evidence>
<dbReference type="InterPro" id="IPR036365">
    <property type="entry name" value="PGBD-like_sf"/>
</dbReference>
<dbReference type="Pfam" id="PF07486">
    <property type="entry name" value="Hydrolase_2"/>
    <property type="match status" value="1"/>
</dbReference>
<feature type="transmembrane region" description="Helical" evidence="1">
    <location>
        <begin position="21"/>
        <end position="38"/>
    </location>
</feature>
<evidence type="ECO:0000313" key="5">
    <source>
        <dbReference type="Proteomes" id="UP000244338"/>
    </source>
</evidence>
<sequence>MTRSTGRERERRYGKGRIERIFIIALLSMVAFSLLPSGTGDAAPLLKVGSRDGYVYDLQYRLNELGLYHAAQDGIFGRLTLQGVVAFQKRYGLQPDGIVGSKTWQALYANTYTAREIDLLARVVSAEAQGEPFEGQVAVASVILNRLKSPLFPSTIEGIIFEKGAFESVQNGMIWKEPVKSAYQAVHAAIRGWDPTGGALFFYNPKTAASKWITTRKIIARIGDHVFAI</sequence>
<dbReference type="AlphaFoldDB" id="A0A2R6Y4P1"/>
<protein>
    <submittedName>
        <fullName evidence="4">Spore cortex-lytic enzyme, lytic transglycosylase SleB</fullName>
    </submittedName>
</protein>
<dbReference type="Gene3D" id="1.10.101.10">
    <property type="entry name" value="PGBD-like superfamily/PGBD"/>
    <property type="match status" value="1"/>
</dbReference>
<dbReference type="EMBL" id="PEBX01000004">
    <property type="protein sequence ID" value="PTQ57615.1"/>
    <property type="molecule type" value="Genomic_DNA"/>
</dbReference>